<dbReference type="OrthoDB" id="9798191at2"/>
<dbReference type="KEGG" id="pnp:IJ22_32720"/>
<feature type="compositionally biased region" description="Low complexity" evidence="1">
    <location>
        <begin position="21"/>
        <end position="42"/>
    </location>
</feature>
<organism evidence="3 4">
    <name type="scientific">Paenibacillus naphthalenovorans</name>
    <dbReference type="NCBI Taxonomy" id="162209"/>
    <lineage>
        <taxon>Bacteria</taxon>
        <taxon>Bacillati</taxon>
        <taxon>Bacillota</taxon>
        <taxon>Bacilli</taxon>
        <taxon>Bacillales</taxon>
        <taxon>Paenibacillaceae</taxon>
        <taxon>Paenibacillus</taxon>
    </lineage>
</organism>
<dbReference type="InterPro" id="IPR006059">
    <property type="entry name" value="SBP"/>
</dbReference>
<dbReference type="PATRIC" id="fig|162209.4.peg.3497"/>
<dbReference type="RefSeq" id="WP_062409521.1">
    <property type="nucleotide sequence ID" value="NZ_CP013652.1"/>
</dbReference>
<dbReference type="InterPro" id="IPR050490">
    <property type="entry name" value="Bact_solute-bd_prot1"/>
</dbReference>
<gene>
    <name evidence="3" type="ORF">IJ22_32720</name>
</gene>
<dbReference type="SUPFAM" id="SSF53850">
    <property type="entry name" value="Periplasmic binding protein-like II"/>
    <property type="match status" value="1"/>
</dbReference>
<evidence type="ECO:0000256" key="1">
    <source>
        <dbReference type="SAM" id="MobiDB-lite"/>
    </source>
</evidence>
<dbReference type="STRING" id="162209.IJ22_32720"/>
<reference evidence="3 4" key="2">
    <citation type="journal article" date="2016" name="Genome Announc.">
        <title>Complete Genome Sequences of Two Interactive Moderate Thermophiles, Paenibacillus napthalenovorans 32O-Y and Paenibacillus sp. 32O-W.</title>
        <authorList>
            <person name="Butler R.R.III."/>
            <person name="Wang J."/>
            <person name="Stark B.C."/>
            <person name="Pombert J.F."/>
        </authorList>
    </citation>
    <scope>NUCLEOTIDE SEQUENCE [LARGE SCALE GENOMIC DNA]</scope>
    <source>
        <strain evidence="3 4">32O-Y</strain>
    </source>
</reference>
<proteinExistence type="predicted"/>
<dbReference type="Proteomes" id="UP000061660">
    <property type="component" value="Chromosome"/>
</dbReference>
<accession>A0A0U2UNR3</accession>
<evidence type="ECO:0000256" key="2">
    <source>
        <dbReference type="SAM" id="SignalP"/>
    </source>
</evidence>
<feature type="chain" id="PRO_5038902313" evidence="2">
    <location>
        <begin position="20"/>
        <end position="438"/>
    </location>
</feature>
<feature type="signal peptide" evidence="2">
    <location>
        <begin position="1"/>
        <end position="19"/>
    </location>
</feature>
<dbReference type="PANTHER" id="PTHR43649">
    <property type="entry name" value="ARABINOSE-BINDING PROTEIN-RELATED"/>
    <property type="match status" value="1"/>
</dbReference>
<dbReference type="EMBL" id="CP013652">
    <property type="protein sequence ID" value="ALS23633.1"/>
    <property type="molecule type" value="Genomic_DNA"/>
</dbReference>
<feature type="region of interest" description="Disordered" evidence="1">
    <location>
        <begin position="21"/>
        <end position="46"/>
    </location>
</feature>
<evidence type="ECO:0000313" key="4">
    <source>
        <dbReference type="Proteomes" id="UP000061660"/>
    </source>
</evidence>
<dbReference type="Pfam" id="PF01547">
    <property type="entry name" value="SBP_bac_1"/>
    <property type="match status" value="1"/>
</dbReference>
<evidence type="ECO:0000313" key="3">
    <source>
        <dbReference type="EMBL" id="ALS23633.1"/>
    </source>
</evidence>
<dbReference type="PROSITE" id="PS51257">
    <property type="entry name" value="PROKAR_LIPOPROTEIN"/>
    <property type="match status" value="1"/>
</dbReference>
<keyword evidence="2" id="KW-0732">Signal</keyword>
<reference evidence="4" key="1">
    <citation type="submission" date="2015-12" db="EMBL/GenBank/DDBJ databases">
        <title>Complete genome sequences of two moderately thermophilic Paenibacillus species.</title>
        <authorList>
            <person name="Butler R.III."/>
            <person name="Wang J."/>
            <person name="Stark B.C."/>
            <person name="Pombert J.-F."/>
        </authorList>
    </citation>
    <scope>NUCLEOTIDE SEQUENCE [LARGE SCALE GENOMIC DNA]</scope>
    <source>
        <strain evidence="4">32O-Y</strain>
    </source>
</reference>
<keyword evidence="4" id="KW-1185">Reference proteome</keyword>
<sequence precursor="true">MKKTMVMLSAISLILAACSSSTTPTSQQGSTSGTSSGTPAAGGNSGGKKTLEFWYIDPGEKEKVYLEAVERFKAKHPDVEVKTLQTPNDTYKQKFAVAMTGGNPPDVFHSWGGGWLKEFVGQNNVLEITGQFDSSLYNQQALANATFDNKVYGLPLGLSLSVFWYNKEIFAKHQINPPATWEEFLNVVDTLKQNKVIPIALANQPKWPGAYYLMYLADRAEGPELFNHAFARQGRGFDDPGYVKAGQYIQELSKREAFNKGFNGIAYDAGQGRQLMYTGQAAMMLMSNAFVNNMRAEAPSFEAKLDFFPFPTLPGGKGDPGNLQATTAPVWSVSKKSANPDLAIELIKELTSLETAQAYSDRTASPVAINGVTYKDVYAKRLAEMAANAKAMFWPYDQTLPAELAELHKDTTQALFGLSITPEEAAKRMEEKAKQILK</sequence>
<dbReference type="AlphaFoldDB" id="A0A0U2UNR3"/>
<dbReference type="Gene3D" id="3.40.190.10">
    <property type="entry name" value="Periplasmic binding protein-like II"/>
    <property type="match status" value="2"/>
</dbReference>
<protein>
    <submittedName>
        <fullName evidence="3">ABC transporter substrate-binding protein</fullName>
    </submittedName>
</protein>
<name>A0A0U2UNR3_9BACL</name>